<feature type="region of interest" description="Disordered" evidence="1">
    <location>
        <begin position="1"/>
        <end position="25"/>
    </location>
</feature>
<sequence>MVNRPQAPADPTHASPRAPRMHGGWLTRGTEGRFSVYVPRDGELVRWTEGPGRRFTGPDVLGGDGLLPFLAAAQGPDRYVHLVGFRATGTGEETGERHVELVHSVQFQTGRPNVEWKSIGHSNGKAEWYGNPALAVDAKGRAHVFVRNRGGGVSARVQKDAGGWHPWWDLKGGRTDRDPVAAVNGDGLVELYTANDQGLLRYVQKEPGGRLAVEPVVPAAVVQGTLTAVTGVSGHVTAFYADGDGQICAWSPGRGLKPTPFAAAVGEGPLTAGRCLIDDYDCTLLAQCDARGAAALAAYLTEQEDTGLNWTPSGPPLLGPPTLTTDAGGAVALAALAADGGVVVTRQKQEPGLALEPWTRL</sequence>
<dbReference type="Gene3D" id="2.120.10.70">
    <property type="entry name" value="Fucose-specific lectin"/>
    <property type="match status" value="1"/>
</dbReference>
<dbReference type="EMBL" id="BNBE01000001">
    <property type="protein sequence ID" value="GHF80759.1"/>
    <property type="molecule type" value="Genomic_DNA"/>
</dbReference>
<evidence type="ECO:0000313" key="2">
    <source>
        <dbReference type="EMBL" id="GHF80759.1"/>
    </source>
</evidence>
<dbReference type="AlphaFoldDB" id="A0A919EI04"/>
<dbReference type="GeneID" id="95663544"/>
<organism evidence="2 3">
    <name type="scientific">Streptomyces filamentosus</name>
    <name type="common">Streptomyces roseosporus</name>
    <dbReference type="NCBI Taxonomy" id="67294"/>
    <lineage>
        <taxon>Bacteria</taxon>
        <taxon>Bacillati</taxon>
        <taxon>Actinomycetota</taxon>
        <taxon>Actinomycetes</taxon>
        <taxon>Kitasatosporales</taxon>
        <taxon>Streptomycetaceae</taxon>
        <taxon>Streptomyces</taxon>
    </lineage>
</organism>
<proteinExistence type="predicted"/>
<dbReference type="RefSeq" id="WP_150235857.1">
    <property type="nucleotide sequence ID" value="NZ_BNBE01000001.1"/>
</dbReference>
<gene>
    <name evidence="2" type="ORF">GCM10017667_05480</name>
</gene>
<reference evidence="2" key="2">
    <citation type="submission" date="2020-09" db="EMBL/GenBank/DDBJ databases">
        <authorList>
            <person name="Sun Q."/>
            <person name="Ohkuma M."/>
        </authorList>
    </citation>
    <scope>NUCLEOTIDE SEQUENCE</scope>
    <source>
        <strain evidence="2">JCM 4122</strain>
    </source>
</reference>
<name>A0A919EI04_STRFL</name>
<protein>
    <submittedName>
        <fullName evidence="2">Uncharacterized protein</fullName>
    </submittedName>
</protein>
<keyword evidence="3" id="KW-1185">Reference proteome</keyword>
<comment type="caution">
    <text evidence="2">The sequence shown here is derived from an EMBL/GenBank/DDBJ whole genome shotgun (WGS) entry which is preliminary data.</text>
</comment>
<evidence type="ECO:0000256" key="1">
    <source>
        <dbReference type="SAM" id="MobiDB-lite"/>
    </source>
</evidence>
<accession>A0A919EI04</accession>
<dbReference type="Proteomes" id="UP000632849">
    <property type="component" value="Unassembled WGS sequence"/>
</dbReference>
<reference evidence="2" key="1">
    <citation type="journal article" date="2014" name="Int. J. Syst. Evol. Microbiol.">
        <title>Complete genome sequence of Corynebacterium casei LMG S-19264T (=DSM 44701T), isolated from a smear-ripened cheese.</title>
        <authorList>
            <consortium name="US DOE Joint Genome Institute (JGI-PGF)"/>
            <person name="Walter F."/>
            <person name="Albersmeier A."/>
            <person name="Kalinowski J."/>
            <person name="Ruckert C."/>
        </authorList>
    </citation>
    <scope>NUCLEOTIDE SEQUENCE</scope>
    <source>
        <strain evidence="2">JCM 4122</strain>
    </source>
</reference>
<dbReference type="SUPFAM" id="SSF89372">
    <property type="entry name" value="Fucose-specific lectin"/>
    <property type="match status" value="1"/>
</dbReference>
<evidence type="ECO:0000313" key="3">
    <source>
        <dbReference type="Proteomes" id="UP000632849"/>
    </source>
</evidence>